<organism evidence="2 3">
    <name type="scientific">Glaciecola petra</name>
    <dbReference type="NCBI Taxonomy" id="3075602"/>
    <lineage>
        <taxon>Bacteria</taxon>
        <taxon>Pseudomonadati</taxon>
        <taxon>Pseudomonadota</taxon>
        <taxon>Gammaproteobacteria</taxon>
        <taxon>Alteromonadales</taxon>
        <taxon>Alteromonadaceae</taxon>
        <taxon>Glaciecola</taxon>
    </lineage>
</organism>
<name>A0ABU2ZNZ2_9ALTE</name>
<evidence type="ECO:0000313" key="2">
    <source>
        <dbReference type="EMBL" id="MDT0593299.1"/>
    </source>
</evidence>
<accession>A0ABU2ZNZ2</accession>
<sequence length="499" mass="58152">MEIELKLVCTQDALGLFESKMLDIFASENISVSRQHAHLYNEYYDTPELFLGSRKIGFRVRAKDNQYEQTIKTRGQVEGGLHQRPEYNIPLSDNKPDLSKFNPEIWPQDFDLQYINESIESLFSTDFERTTFELTHKDYKMEVVFDLGEVKHRQNSLPICEIELELVEGDKRHLFNVAELMVNYIPCRLSDVTKAARGYQLYQGNILELKRLPKYLPLTGDDSTEEAFCKLLQMCLKRWQYNQYVYAEQLSLKVLQEIRNDIQYILQGVALFLPVLQCQELLTLHKLLLKLSQAWAWQEQLQGLRDLRSKKGPFSKRIPKNQNLMNYLLGRREGLLNAYKPLDLNLSSLSAKVQLSASRVLLEKPWRNENSGANIAVKKHASGWLSQSWQTMLQSMSRHTSLDDKQYLALEVMLRQALINGFILADLFTESRGQFRAPWQDLHTGIQELKALRLLRDSLDDIPDEDRADLANWIEDKTHSVIKVMEQTRKVAMDAEIYW</sequence>
<dbReference type="CDD" id="cd07756">
    <property type="entry name" value="CYTH-like_Pase_CHAD"/>
    <property type="match status" value="1"/>
</dbReference>
<dbReference type="PANTHER" id="PTHR39569">
    <property type="entry name" value="INORGANIC TRIPHOSPHATASE"/>
    <property type="match status" value="1"/>
</dbReference>
<evidence type="ECO:0000313" key="3">
    <source>
        <dbReference type="Proteomes" id="UP001253545"/>
    </source>
</evidence>
<comment type="caution">
    <text evidence="2">The sequence shown here is derived from an EMBL/GenBank/DDBJ whole genome shotgun (WGS) entry which is preliminary data.</text>
</comment>
<dbReference type="Gene3D" id="2.40.320.10">
    <property type="entry name" value="Hypothetical Protein Pfu-838710-001"/>
    <property type="match status" value="1"/>
</dbReference>
<dbReference type="EMBL" id="JAVRHX010000001">
    <property type="protein sequence ID" value="MDT0593299.1"/>
    <property type="molecule type" value="Genomic_DNA"/>
</dbReference>
<feature type="domain" description="CYTH" evidence="1">
    <location>
        <begin position="1"/>
        <end position="205"/>
    </location>
</feature>
<gene>
    <name evidence="2" type="ORF">RM552_00405</name>
</gene>
<dbReference type="PANTHER" id="PTHR39569:SF1">
    <property type="entry name" value="INORGANIC TRIPHOSPHATASE"/>
    <property type="match status" value="1"/>
</dbReference>
<dbReference type="PROSITE" id="PS51707">
    <property type="entry name" value="CYTH"/>
    <property type="match status" value="1"/>
</dbReference>
<dbReference type="Pfam" id="PF01928">
    <property type="entry name" value="CYTH"/>
    <property type="match status" value="1"/>
</dbReference>
<reference evidence="2 3" key="1">
    <citation type="submission" date="2023-09" db="EMBL/GenBank/DDBJ databases">
        <authorList>
            <person name="Rey-Velasco X."/>
        </authorList>
    </citation>
    <scope>NUCLEOTIDE SEQUENCE [LARGE SCALE GENOMIC DNA]</scope>
    <source>
        <strain evidence="2 3">P117</strain>
    </source>
</reference>
<dbReference type="SUPFAM" id="SSF55154">
    <property type="entry name" value="CYTH-like phosphatases"/>
    <property type="match status" value="1"/>
</dbReference>
<dbReference type="Proteomes" id="UP001253545">
    <property type="component" value="Unassembled WGS sequence"/>
</dbReference>
<dbReference type="InterPro" id="IPR033469">
    <property type="entry name" value="CYTH-like_dom_sf"/>
</dbReference>
<dbReference type="InterPro" id="IPR039013">
    <property type="entry name" value="YgiF"/>
</dbReference>
<proteinExistence type="predicted"/>
<keyword evidence="3" id="KW-1185">Reference proteome</keyword>
<dbReference type="SMART" id="SM01118">
    <property type="entry name" value="CYTH"/>
    <property type="match status" value="1"/>
</dbReference>
<evidence type="ECO:0000259" key="1">
    <source>
        <dbReference type="PROSITE" id="PS51707"/>
    </source>
</evidence>
<dbReference type="InterPro" id="IPR023577">
    <property type="entry name" value="CYTH_domain"/>
</dbReference>
<protein>
    <submittedName>
        <fullName evidence="2">CYTH domain-containing protein</fullName>
    </submittedName>
</protein>
<dbReference type="RefSeq" id="WP_311366821.1">
    <property type="nucleotide sequence ID" value="NZ_JAVRHX010000001.1"/>
</dbReference>